<feature type="chain" id="PRO_5040820613" description="SH3-like domain-containing protein" evidence="1">
    <location>
        <begin position="24"/>
        <end position="156"/>
    </location>
</feature>
<dbReference type="AlphaFoldDB" id="A0A9X1AKA7"/>
<evidence type="ECO:0000313" key="2">
    <source>
        <dbReference type="EMBL" id="MBT2185925.1"/>
    </source>
</evidence>
<protein>
    <recommendedName>
        <fullName evidence="4">SH3-like domain-containing protein</fullName>
    </recommendedName>
</protein>
<dbReference type="EMBL" id="JAHGAW010000002">
    <property type="protein sequence ID" value="MBT2185925.1"/>
    <property type="molecule type" value="Genomic_DNA"/>
</dbReference>
<sequence length="156" mass="16885">MQRLALLTAALLVAGATANNAGAQSGKTVPYWASLAKGDARMRVGPSMDYPASWIYQRRDLPVKVVEVYSNWRKVEDPDGTQGWMHVRLLKDEPTGIVKGGIAEMRESPAPDARLLFRLEPGVVGRLAGCANGWCSLDVDGKRGYVAAKSLWGATD</sequence>
<keyword evidence="1" id="KW-0732">Signal</keyword>
<dbReference type="InterPro" id="IPR010466">
    <property type="entry name" value="DUF1058"/>
</dbReference>
<evidence type="ECO:0000313" key="3">
    <source>
        <dbReference type="Proteomes" id="UP001138757"/>
    </source>
</evidence>
<dbReference type="Pfam" id="PF06347">
    <property type="entry name" value="SH3_4"/>
    <property type="match status" value="2"/>
</dbReference>
<organism evidence="2 3">
    <name type="scientific">Sphingobium nicotianae</name>
    <dbReference type="NCBI Taxonomy" id="2782607"/>
    <lineage>
        <taxon>Bacteria</taxon>
        <taxon>Pseudomonadati</taxon>
        <taxon>Pseudomonadota</taxon>
        <taxon>Alphaproteobacteria</taxon>
        <taxon>Sphingomonadales</taxon>
        <taxon>Sphingomonadaceae</taxon>
        <taxon>Sphingobium</taxon>
    </lineage>
</organism>
<dbReference type="Gene3D" id="2.30.30.40">
    <property type="entry name" value="SH3 Domains"/>
    <property type="match status" value="1"/>
</dbReference>
<feature type="signal peptide" evidence="1">
    <location>
        <begin position="1"/>
        <end position="23"/>
    </location>
</feature>
<comment type="caution">
    <text evidence="2">The sequence shown here is derived from an EMBL/GenBank/DDBJ whole genome shotgun (WGS) entry which is preliminary data.</text>
</comment>
<keyword evidence="3" id="KW-1185">Reference proteome</keyword>
<evidence type="ECO:0008006" key="4">
    <source>
        <dbReference type="Google" id="ProtNLM"/>
    </source>
</evidence>
<dbReference type="Proteomes" id="UP001138757">
    <property type="component" value="Unassembled WGS sequence"/>
</dbReference>
<proteinExistence type="predicted"/>
<name>A0A9X1AKA7_9SPHN</name>
<gene>
    <name evidence="2" type="ORF">KK488_03095</name>
</gene>
<reference evidence="2" key="1">
    <citation type="submission" date="2021-05" db="EMBL/GenBank/DDBJ databases">
        <title>Genome of Sphingobium sp. strain.</title>
        <authorList>
            <person name="Fan R."/>
        </authorList>
    </citation>
    <scope>NUCLEOTIDE SEQUENCE</scope>
    <source>
        <strain evidence="2">H33</strain>
    </source>
</reference>
<evidence type="ECO:0000256" key="1">
    <source>
        <dbReference type="SAM" id="SignalP"/>
    </source>
</evidence>
<dbReference type="RefSeq" id="WP_214621934.1">
    <property type="nucleotide sequence ID" value="NZ_JAHGAW010000002.1"/>
</dbReference>
<accession>A0A9X1AKA7</accession>